<evidence type="ECO:0000313" key="2">
    <source>
        <dbReference type="Proteomes" id="UP000748025"/>
    </source>
</evidence>
<protein>
    <submittedName>
        <fullName evidence="1">Uncharacterized protein</fullName>
    </submittedName>
</protein>
<gene>
    <name evidence="1" type="ORF">E4U43_004014</name>
</gene>
<accession>A0A9P7N6N2</accession>
<evidence type="ECO:0000313" key="1">
    <source>
        <dbReference type="EMBL" id="KAG5991481.1"/>
    </source>
</evidence>
<name>A0A9P7N6N2_9HYPO</name>
<sequence>MPFLWLHPFQVSQSIPDSFADKSMLHPTAEPALRKARAANTTITITITITTGCVTLDNHVHVPCPYRPALSTPGPVVGS</sequence>
<keyword evidence="2" id="KW-1185">Reference proteome</keyword>
<reference evidence="1" key="1">
    <citation type="journal article" date="2020" name="bioRxiv">
        <title>Whole genome comparisons of ergot fungi reveals the divergence and evolution of species within the genus Claviceps are the result of varying mechanisms driving genome evolution and host range expansion.</title>
        <authorList>
            <person name="Wyka S.A."/>
            <person name="Mondo S.J."/>
            <person name="Liu M."/>
            <person name="Dettman J."/>
            <person name="Nalam V."/>
            <person name="Broders K.D."/>
        </authorList>
    </citation>
    <scope>NUCLEOTIDE SEQUENCE</scope>
    <source>
        <strain evidence="1">CCC 602</strain>
    </source>
</reference>
<dbReference type="Proteomes" id="UP000748025">
    <property type="component" value="Unassembled WGS sequence"/>
</dbReference>
<organism evidence="1 2">
    <name type="scientific">Claviceps pusilla</name>
    <dbReference type="NCBI Taxonomy" id="123648"/>
    <lineage>
        <taxon>Eukaryota</taxon>
        <taxon>Fungi</taxon>
        <taxon>Dikarya</taxon>
        <taxon>Ascomycota</taxon>
        <taxon>Pezizomycotina</taxon>
        <taxon>Sordariomycetes</taxon>
        <taxon>Hypocreomycetidae</taxon>
        <taxon>Hypocreales</taxon>
        <taxon>Clavicipitaceae</taxon>
        <taxon>Claviceps</taxon>
    </lineage>
</organism>
<dbReference type="AlphaFoldDB" id="A0A9P7N6N2"/>
<dbReference type="EMBL" id="SRPW01002627">
    <property type="protein sequence ID" value="KAG5991481.1"/>
    <property type="molecule type" value="Genomic_DNA"/>
</dbReference>
<proteinExistence type="predicted"/>
<comment type="caution">
    <text evidence="1">The sequence shown here is derived from an EMBL/GenBank/DDBJ whole genome shotgun (WGS) entry which is preliminary data.</text>
</comment>